<organism evidence="1 2">
    <name type="scientific">Hypoxylon rubiginosum</name>
    <dbReference type="NCBI Taxonomy" id="110542"/>
    <lineage>
        <taxon>Eukaryota</taxon>
        <taxon>Fungi</taxon>
        <taxon>Dikarya</taxon>
        <taxon>Ascomycota</taxon>
        <taxon>Pezizomycotina</taxon>
        <taxon>Sordariomycetes</taxon>
        <taxon>Xylariomycetidae</taxon>
        <taxon>Xylariales</taxon>
        <taxon>Hypoxylaceae</taxon>
        <taxon>Hypoxylon</taxon>
    </lineage>
</organism>
<gene>
    <name evidence="1" type="ORF">F4821DRAFT_225900</name>
</gene>
<protein>
    <submittedName>
        <fullName evidence="1">Heterokaryon incompatibility protein-domain-containing protein</fullName>
    </submittedName>
</protein>
<evidence type="ECO:0000313" key="1">
    <source>
        <dbReference type="EMBL" id="KAI6091940.1"/>
    </source>
</evidence>
<reference evidence="1 2" key="1">
    <citation type="journal article" date="2022" name="New Phytol.">
        <title>Ecological generalism drives hyperdiversity of secondary metabolite gene clusters in xylarialean endophytes.</title>
        <authorList>
            <person name="Franco M.E.E."/>
            <person name="Wisecaver J.H."/>
            <person name="Arnold A.E."/>
            <person name="Ju Y.M."/>
            <person name="Slot J.C."/>
            <person name="Ahrendt S."/>
            <person name="Moore L.P."/>
            <person name="Eastman K.E."/>
            <person name="Scott K."/>
            <person name="Konkel Z."/>
            <person name="Mondo S.J."/>
            <person name="Kuo A."/>
            <person name="Hayes R.D."/>
            <person name="Haridas S."/>
            <person name="Andreopoulos B."/>
            <person name="Riley R."/>
            <person name="LaButti K."/>
            <person name="Pangilinan J."/>
            <person name="Lipzen A."/>
            <person name="Amirebrahimi M."/>
            <person name="Yan J."/>
            <person name="Adam C."/>
            <person name="Keymanesh K."/>
            <person name="Ng V."/>
            <person name="Louie K."/>
            <person name="Northen T."/>
            <person name="Drula E."/>
            <person name="Henrissat B."/>
            <person name="Hsieh H.M."/>
            <person name="Youens-Clark K."/>
            <person name="Lutzoni F."/>
            <person name="Miadlikowska J."/>
            <person name="Eastwood D.C."/>
            <person name="Hamelin R.C."/>
            <person name="Grigoriev I.V."/>
            <person name="U'Ren J.M."/>
        </authorList>
    </citation>
    <scope>NUCLEOTIDE SEQUENCE [LARGE SCALE GENOMIC DNA]</scope>
    <source>
        <strain evidence="1 2">ER1909</strain>
    </source>
</reference>
<name>A0ACC0DHB9_9PEZI</name>
<sequence length="720" mass="82051">MAHILCDTCRAYFNFASTDSVPAFLQAKKRTVESATERNIDRTLVQSLQDELERYRNETEAISQMPESAYPTAACPWNLKDETDYSQYDGVVLGLETWNIRRPERTWVDLKKSAALNECQMCEVLVAMVQNVAGEKIQNTSTLTSTMYLDNATCRPRWSYFDVEEDGVHLAQVNFHIAVEDMDTLRPPIPFTKPIGTSTEDESCMEFCTRALETCLSEHITCRIQQKREAWVPTRLLDIYPGSTQQDTIRLVQTRNLPAGTALNELRYLTLSHVWGRAQPMRLTMANLVDLEKGFRLNDLPRKFQDVVQVAWRLRIRYLWIDSLCIIQDSPEDWSHESSMMGKVYQQGICNISACNGEDSSASLFSTRKPAHGGPIVFTQRYLKCSVRFSLIPDWVGLAKDHAKLYSRGWVVQERLLSPRIIHFADFLTWECHICLTTETYSNSYLSGTTEPLQLAFPDLPKSERVFILGIKSAIDGPLPFRWWYLVQIYTRCKLTYPSDKLVAISGLVQAFSNVIREPYFAGIWGGPDIILSLLWVANWLDGDHSRPTKYRAPSWSWASVDGVVDTNPSLNIDHSLIQIVSINTEPRHGNVFGEIQGGELILKGFCIEIPDFSERLENLASLEECQLDDQHSVDPKPTFFVPFAVTNDRHEPHTYISGIYIQHELHEGGDLLGRRNVFRRVGCGQFSEGGDEHILSLDLWTKLGDLSRPEVYGEELIIV</sequence>
<accession>A0ACC0DHB9</accession>
<dbReference type="Proteomes" id="UP001497680">
    <property type="component" value="Unassembled WGS sequence"/>
</dbReference>
<proteinExistence type="predicted"/>
<dbReference type="EMBL" id="MU394285">
    <property type="protein sequence ID" value="KAI6091940.1"/>
    <property type="molecule type" value="Genomic_DNA"/>
</dbReference>
<comment type="caution">
    <text evidence="1">The sequence shown here is derived from an EMBL/GenBank/DDBJ whole genome shotgun (WGS) entry which is preliminary data.</text>
</comment>
<evidence type="ECO:0000313" key="2">
    <source>
        <dbReference type="Proteomes" id="UP001497680"/>
    </source>
</evidence>
<keyword evidence="2" id="KW-1185">Reference proteome</keyword>